<dbReference type="EMBL" id="MN577573">
    <property type="protein sequence ID" value="QGT51084.1"/>
    <property type="molecule type" value="Genomic_DNA"/>
</dbReference>
<dbReference type="AlphaFoldDB" id="A0A650EQ69"/>
<name>A0A650EQ69_9FIRM</name>
<dbReference type="Gene3D" id="3.30.457.10">
    <property type="entry name" value="Copper amine oxidase-like, N-terminal domain"/>
    <property type="match status" value="1"/>
</dbReference>
<dbReference type="Pfam" id="PF07833">
    <property type="entry name" value="Cu_amine_oxidN1"/>
    <property type="match status" value="1"/>
</dbReference>
<dbReference type="InterPro" id="IPR012854">
    <property type="entry name" value="Cu_amine_oxidase-like_N"/>
</dbReference>
<sequence length="697" mass="78855">MKKILCALLCVVLLVPFIPFIEISVFAKTDEELIASNEIEFFVTEADGSWWNVTYPANGTIGNKYLNEIIEGVQLRGIRIDKVSDFRYQLIPETQEQKDLICGYKTVDDILGIRQVHKLQAFLNDVDSPTANARIEAEQKQAEERKQADRTELGRKSTNRWADVINSYVYDNGNNTFNVVDYNNKEITVSTYNNDYSLLETKSIPFELDKFGGFYSGKKYNYIAFGQNNDEESNSKEVIRIIKYDKNFNRIAQVSVTDCYTTEPFNAGSLRMCENGNTLFIHTSRKRYLSEDGLRHQSQLTIILDTDKMTVENDLGAFQPNHVSHSFNQFAIYDGENFVLLDLGDAYPRSVVLNKYEGMNPEEWLSEYYGRAVLKYTPTNLFVIPGEIGANCTGVMVGGFDYSDKNYLVAMNKTDHSKVTEYTSYEMKGLDYDERDIVLLVSSKDNTDISKVKQVRLTNYIGKQQFGSKPYLVKLSNDRFLVLWEELEYITPTKRDGNRVTYVTTQGSSSFTESSDYGPTKCTSNGVKYVQVNGDGEIISDIRTRNDIKLSGDCQPTLIGNDLMWYIDGQDGRKFYTLDLNTALITVKLNGQLVNFDQPPTIIDGRTLVPLRAIFEALGATVEWNSETQTVTSKRGSTSVSLSIDSKTMYKNGKAVTLDVPAQLINDRTLVPARAIAEAFGCDVDWDSDTKTVIIKE</sequence>
<gene>
    <name evidence="2" type="ORF">Firmicute1046_1600</name>
</gene>
<dbReference type="InterPro" id="IPR036582">
    <property type="entry name" value="Mao_N_sf"/>
</dbReference>
<dbReference type="SUPFAM" id="SSF55383">
    <property type="entry name" value="Copper amine oxidase, domain N"/>
    <property type="match status" value="1"/>
</dbReference>
<accession>A0A650EQ69</accession>
<proteinExistence type="predicted"/>
<reference evidence="2" key="1">
    <citation type="journal article" date="2020" name="J. ISSAAS">
        <title>Lactobacilli and other gastrointestinal microbiota of Peromyscus leucopus, reservoir host for agents of Lyme disease and other zoonoses in North America.</title>
        <authorList>
            <person name="Milovic A."/>
            <person name="Bassam K."/>
            <person name="Shao H."/>
            <person name="Chatzistamou I."/>
            <person name="Tufts D.M."/>
            <person name="Diuk-Wasser M."/>
            <person name="Barbour A.G."/>
        </authorList>
    </citation>
    <scope>NUCLEOTIDE SEQUENCE</scope>
    <source>
        <strain evidence="2">LL40</strain>
    </source>
</reference>
<organism evidence="2">
    <name type="scientific">uncultured Bacillota bacterium</name>
    <dbReference type="NCBI Taxonomy" id="344338"/>
    <lineage>
        <taxon>Bacteria</taxon>
        <taxon>Bacillati</taxon>
        <taxon>Bacillota</taxon>
        <taxon>environmental samples</taxon>
    </lineage>
</organism>
<evidence type="ECO:0000259" key="1">
    <source>
        <dbReference type="Pfam" id="PF07833"/>
    </source>
</evidence>
<evidence type="ECO:0000313" key="2">
    <source>
        <dbReference type="EMBL" id="QGT51084.1"/>
    </source>
</evidence>
<protein>
    <recommendedName>
        <fullName evidence="1">Copper amine oxidase-like N-terminal domain-containing protein</fullName>
    </recommendedName>
</protein>
<feature type="domain" description="Copper amine oxidase-like N-terminal" evidence="1">
    <location>
        <begin position="589"/>
        <end position="695"/>
    </location>
</feature>